<dbReference type="Proteomes" id="UP000535457">
    <property type="component" value="Unassembled WGS sequence"/>
</dbReference>
<keyword evidence="5" id="KW-0630">Potassium</keyword>
<evidence type="ECO:0000313" key="20">
    <source>
        <dbReference type="Proteomes" id="UP000587702"/>
    </source>
</evidence>
<dbReference type="GO" id="GO:0005525">
    <property type="term" value="F:GTP binding"/>
    <property type="evidence" value="ECO:0007669"/>
    <property type="project" value="UniProtKB-KW"/>
</dbReference>
<dbReference type="Proteomes" id="UP000559282">
    <property type="component" value="Unassembled WGS sequence"/>
</dbReference>
<evidence type="ECO:0000256" key="7">
    <source>
        <dbReference type="ARBA" id="ARBA00023211"/>
    </source>
</evidence>
<dbReference type="InterPro" id="IPR002847">
    <property type="entry name" value="F420-0_gamma-glut_ligase-dom"/>
</dbReference>
<keyword evidence="1 12" id="KW-0436">Ligase</keyword>
<evidence type="ECO:0000256" key="3">
    <source>
        <dbReference type="ARBA" id="ARBA00022741"/>
    </source>
</evidence>
<dbReference type="Gene3D" id="3.90.1660.10">
    <property type="entry name" value="CofE-like domain"/>
    <property type="match status" value="1"/>
</dbReference>
<evidence type="ECO:0000256" key="2">
    <source>
        <dbReference type="ARBA" id="ARBA00022723"/>
    </source>
</evidence>
<evidence type="ECO:0000256" key="1">
    <source>
        <dbReference type="ARBA" id="ARBA00022598"/>
    </source>
</evidence>
<evidence type="ECO:0000256" key="4">
    <source>
        <dbReference type="ARBA" id="ARBA00022842"/>
    </source>
</evidence>
<name>A0A7K4N7U9_9ARCH</name>
<dbReference type="Pfam" id="PF01996">
    <property type="entry name" value="F420_ligase"/>
    <property type="match status" value="1"/>
</dbReference>
<dbReference type="EMBL" id="JACATE010000012">
    <property type="protein sequence ID" value="NWJ29073.1"/>
    <property type="molecule type" value="Genomic_DNA"/>
</dbReference>
<dbReference type="EMBL" id="JACATF010000033">
    <property type="protein sequence ID" value="NWK08076.1"/>
    <property type="molecule type" value="Genomic_DNA"/>
</dbReference>
<dbReference type="InterPro" id="IPR008225">
    <property type="entry name" value="F420-0_g-glutamyl_ligase"/>
</dbReference>
<feature type="domain" description="Coenzyme F420:L-glutamate ligase-like" evidence="8">
    <location>
        <begin position="10"/>
        <end position="218"/>
    </location>
</feature>
<evidence type="ECO:0000256" key="5">
    <source>
        <dbReference type="ARBA" id="ARBA00022958"/>
    </source>
</evidence>
<evidence type="ECO:0000313" key="15">
    <source>
        <dbReference type="Proteomes" id="UP000520052"/>
    </source>
</evidence>
<comment type="caution">
    <text evidence="12">The sequence shown here is derived from an EMBL/GenBank/DDBJ whole genome shotgun (WGS) entry which is preliminary data.</text>
</comment>
<evidence type="ECO:0000313" key="9">
    <source>
        <dbReference type="EMBL" id="NWJ20742.1"/>
    </source>
</evidence>
<proteinExistence type="predicted"/>
<evidence type="ECO:0000313" key="12">
    <source>
        <dbReference type="EMBL" id="NWJ84442.1"/>
    </source>
</evidence>
<organism evidence="12 15">
    <name type="scientific">Marine Group I thaumarchaeote</name>
    <dbReference type="NCBI Taxonomy" id="2511932"/>
    <lineage>
        <taxon>Archaea</taxon>
        <taxon>Nitrososphaerota</taxon>
        <taxon>Marine Group I</taxon>
    </lineage>
</organism>
<keyword evidence="6" id="KW-0342">GTP-binding</keyword>
<dbReference type="EMBL" id="JACATG010000013">
    <property type="protein sequence ID" value="NWK14363.1"/>
    <property type="molecule type" value="Genomic_DNA"/>
</dbReference>
<dbReference type="PANTHER" id="PTHR47917:SF1">
    <property type="entry name" value="COENZYME F420:L-GLUTAMATE LIGASE"/>
    <property type="match status" value="1"/>
</dbReference>
<dbReference type="EMBL" id="JACATH010000005">
    <property type="protein sequence ID" value="NWJ57314.1"/>
    <property type="molecule type" value="Genomic_DNA"/>
</dbReference>
<dbReference type="PANTHER" id="PTHR47917">
    <property type="match status" value="1"/>
</dbReference>
<dbReference type="GO" id="GO:0046872">
    <property type="term" value="F:metal ion binding"/>
    <property type="evidence" value="ECO:0007669"/>
    <property type="project" value="UniProtKB-KW"/>
</dbReference>
<keyword evidence="2" id="KW-0479">Metal-binding</keyword>
<reference evidence="12" key="2">
    <citation type="submission" date="2020-06" db="EMBL/GenBank/DDBJ databases">
        <authorList>
            <person name="Wang Y."/>
        </authorList>
    </citation>
    <scope>NUCLEOTIDE SEQUENCE</scope>
    <source>
        <strain evidence="9">L14</strain>
        <strain evidence="11">L15a</strain>
        <strain evidence="14">L19a</strain>
        <strain evidence="13">T1C4</strain>
        <strain evidence="10">T1L11</strain>
        <strain evidence="12">T3L1</strain>
    </source>
</reference>
<keyword evidence="7" id="KW-0464">Manganese</keyword>
<evidence type="ECO:0000313" key="18">
    <source>
        <dbReference type="Proteomes" id="UP000563820"/>
    </source>
</evidence>
<dbReference type="AlphaFoldDB" id="A0A7K4N7U9"/>
<dbReference type="Proteomes" id="UP000563820">
    <property type="component" value="Unassembled WGS sequence"/>
</dbReference>
<accession>A0A7K4N7U9</accession>
<dbReference type="EMBL" id="JACATI010000009">
    <property type="protein sequence ID" value="NWJ20742.1"/>
    <property type="molecule type" value="Genomic_DNA"/>
</dbReference>
<evidence type="ECO:0000313" key="11">
    <source>
        <dbReference type="EMBL" id="NWJ57314.1"/>
    </source>
</evidence>
<evidence type="ECO:0000313" key="19">
    <source>
        <dbReference type="Proteomes" id="UP000575480"/>
    </source>
</evidence>
<dbReference type="NCBIfam" id="TIGR01916">
    <property type="entry name" value="F420_cofE"/>
    <property type="match status" value="1"/>
</dbReference>
<keyword evidence="4" id="KW-0460">Magnesium</keyword>
<evidence type="ECO:0000256" key="6">
    <source>
        <dbReference type="ARBA" id="ARBA00023134"/>
    </source>
</evidence>
<dbReference type="Gene3D" id="3.30.1330.100">
    <property type="entry name" value="CofE-like"/>
    <property type="match status" value="1"/>
</dbReference>
<evidence type="ECO:0000313" key="13">
    <source>
        <dbReference type="EMBL" id="NWK08076.1"/>
    </source>
</evidence>
<dbReference type="EC" id="6.3.2.31" evidence="12"/>
<protein>
    <submittedName>
        <fullName evidence="12">Coenzyme F420-0:L-glutamate ligase</fullName>
        <ecNumber evidence="12">6.3.2.31</ecNumber>
    </submittedName>
</protein>
<evidence type="ECO:0000313" key="14">
    <source>
        <dbReference type="EMBL" id="NWK14363.1"/>
    </source>
</evidence>
<dbReference type="EMBL" id="JACATC010000008">
    <property type="protein sequence ID" value="NWJ84442.1"/>
    <property type="molecule type" value="Genomic_DNA"/>
</dbReference>
<evidence type="ECO:0000313" key="16">
    <source>
        <dbReference type="Proteomes" id="UP000535457"/>
    </source>
</evidence>
<dbReference type="Proteomes" id="UP000520052">
    <property type="component" value="Unassembled WGS sequence"/>
</dbReference>
<dbReference type="Proteomes" id="UP000587702">
    <property type="component" value="Unassembled WGS sequence"/>
</dbReference>
<evidence type="ECO:0000313" key="10">
    <source>
        <dbReference type="EMBL" id="NWJ29073.1"/>
    </source>
</evidence>
<evidence type="ECO:0000259" key="8">
    <source>
        <dbReference type="Pfam" id="PF01996"/>
    </source>
</evidence>
<sequence length="241" mass="26627">MQIIPLHIEKEIEPSDDISELILLSSDLREGDILIVAQKIVSKQEGRIVDLSTVKPSLLSEGIGSQYQKDSRIIELILSETKRIVRMKNGIIIVETHNGVICANAGVDESNVKEGYATLLPINSDISAQTIRSKIREQTNKNVAVIISDTFGRPFRMGQTNCAIGISGLNPILNYAGTLDSFGKILRITEIAVADELSSAAELVMKKALKCPVAIIRDYSFKIEDHVIDELIRPENEDLFK</sequence>
<dbReference type="Proteomes" id="UP000575480">
    <property type="component" value="Unassembled WGS sequence"/>
</dbReference>
<reference evidence="15 16" key="1">
    <citation type="journal article" date="2019" name="Environ. Microbiol.">
        <title>Genomics insights into ecotype formation of ammonia-oxidizing archaea in the deep ocean.</title>
        <authorList>
            <person name="Wang Y."/>
            <person name="Huang J.M."/>
            <person name="Cui G.J."/>
            <person name="Nunoura T."/>
            <person name="Takaki Y."/>
            <person name="Li W.L."/>
            <person name="Li J."/>
            <person name="Gao Z.M."/>
            <person name="Takai K."/>
            <person name="Zhang A.Q."/>
            <person name="Stepanauskas R."/>
        </authorList>
    </citation>
    <scope>NUCLEOTIDE SEQUENCE [LARGE SCALE GENOMIC DNA]</scope>
    <source>
        <strain evidence="9 20">L14</strain>
        <strain evidence="11 19">L15a</strain>
        <strain evidence="14 16">L19a</strain>
        <strain evidence="13 17">T1C4</strain>
        <strain evidence="10 18">T1L11</strain>
        <strain evidence="12 15">T3L1</strain>
    </source>
</reference>
<gene>
    <name evidence="12" type="primary">cofE</name>
    <name evidence="13" type="ORF">HX847_06695</name>
    <name evidence="10" type="ORF">HX848_06810</name>
    <name evidence="14" type="ORF">HX853_07010</name>
    <name evidence="12" type="ORF">HX854_06935</name>
    <name evidence="11" type="ORF">HX858_06145</name>
    <name evidence="9" type="ORF">HX860_06740</name>
</gene>
<keyword evidence="3" id="KW-0547">Nucleotide-binding</keyword>
<dbReference type="SUPFAM" id="SSF144010">
    <property type="entry name" value="CofE-like"/>
    <property type="match status" value="1"/>
</dbReference>
<evidence type="ECO:0000313" key="17">
    <source>
        <dbReference type="Proteomes" id="UP000559282"/>
    </source>
</evidence>
<dbReference type="GO" id="GO:0052618">
    <property type="term" value="F:coenzyme F420-0:L-glutamate ligase activity"/>
    <property type="evidence" value="ECO:0007669"/>
    <property type="project" value="UniProtKB-EC"/>
</dbReference>